<evidence type="ECO:0000313" key="1">
    <source>
        <dbReference type="EMBL" id="KRY21724.1"/>
    </source>
</evidence>
<keyword evidence="2" id="KW-1185">Reference proteome</keyword>
<dbReference type="EMBL" id="JYDQ01000014">
    <property type="protein sequence ID" value="KRY21724.1"/>
    <property type="molecule type" value="Genomic_DNA"/>
</dbReference>
<accession>A0A0V1ABD8</accession>
<comment type="caution">
    <text evidence="1">The sequence shown here is derived from an EMBL/GenBank/DDBJ whole genome shotgun (WGS) entry which is preliminary data.</text>
</comment>
<dbReference type="AlphaFoldDB" id="A0A0V1ABD8"/>
<organism evidence="1 2">
    <name type="scientific">Trichinella patagoniensis</name>
    <dbReference type="NCBI Taxonomy" id="990121"/>
    <lineage>
        <taxon>Eukaryota</taxon>
        <taxon>Metazoa</taxon>
        <taxon>Ecdysozoa</taxon>
        <taxon>Nematoda</taxon>
        <taxon>Enoplea</taxon>
        <taxon>Dorylaimia</taxon>
        <taxon>Trichinellida</taxon>
        <taxon>Trichinellidae</taxon>
        <taxon>Trichinella</taxon>
    </lineage>
</organism>
<protein>
    <submittedName>
        <fullName evidence="1">Uncharacterized protein</fullName>
    </submittedName>
</protein>
<name>A0A0V1ABD8_9BILA</name>
<evidence type="ECO:0000313" key="2">
    <source>
        <dbReference type="Proteomes" id="UP000054783"/>
    </source>
</evidence>
<proteinExistence type="predicted"/>
<sequence length="74" mass="8702">MHKPTTSGTCTNRDTSTQIFQLCRLCLRILNLLLDRLFYCSLLNNKRDNRVMTNCQVIKQTALILRTRMACYFN</sequence>
<reference evidence="1 2" key="1">
    <citation type="submission" date="2015-01" db="EMBL/GenBank/DDBJ databases">
        <title>Evolution of Trichinella species and genotypes.</title>
        <authorList>
            <person name="Korhonen P.K."/>
            <person name="Edoardo P."/>
            <person name="Giuseppe L.R."/>
            <person name="Gasser R.B."/>
        </authorList>
    </citation>
    <scope>NUCLEOTIDE SEQUENCE [LARGE SCALE GENOMIC DNA]</scope>
    <source>
        <strain evidence="1">ISS2496</strain>
    </source>
</reference>
<gene>
    <name evidence="1" type="ORF">T12_3509</name>
</gene>
<dbReference type="Proteomes" id="UP000054783">
    <property type="component" value="Unassembled WGS sequence"/>
</dbReference>